<dbReference type="Proteomes" id="UP001173801">
    <property type="component" value="Unassembled WGS sequence"/>
</dbReference>
<evidence type="ECO:0000313" key="1">
    <source>
        <dbReference type="EMBL" id="MDL0087963.1"/>
    </source>
</evidence>
<protein>
    <submittedName>
        <fullName evidence="1">Glycoprotease</fullName>
    </submittedName>
</protein>
<dbReference type="SUPFAM" id="SSF53067">
    <property type="entry name" value="Actin-like ATPase domain"/>
    <property type="match status" value="1"/>
</dbReference>
<evidence type="ECO:0000313" key="2">
    <source>
        <dbReference type="Proteomes" id="UP001173801"/>
    </source>
</evidence>
<proteinExistence type="predicted"/>
<reference evidence="1" key="2">
    <citation type="journal article" date="2023" name="Microorganisms">
        <title>Isolation and Genomic Characteristics of Cat-Borne Campylobacter felis sp. nov. and Sheep-Borne Campylobacter ovis sp. nov.</title>
        <authorList>
            <person name="Wang H."/>
            <person name="Li Y."/>
            <person name="Gu Y."/>
            <person name="Zhou G."/>
            <person name="Chen X."/>
            <person name="Zhang X."/>
            <person name="Shao Z."/>
            <person name="Zhang J."/>
            <person name="Zhang M."/>
        </authorList>
    </citation>
    <scope>NUCLEOTIDE SEQUENCE</scope>
    <source>
        <strain evidence="1">PS10</strain>
    </source>
</reference>
<name>A0ABT7HMX5_9BACT</name>
<dbReference type="RefSeq" id="WP_284936732.1">
    <property type="nucleotide sequence ID" value="NZ_JANURM010000001.1"/>
</dbReference>
<accession>A0ABT7HMX5</accession>
<organism evidence="1 2">
    <name type="scientific">Campylobacter gastrosuis</name>
    <dbReference type="NCBI Taxonomy" id="2974576"/>
    <lineage>
        <taxon>Bacteria</taxon>
        <taxon>Pseudomonadati</taxon>
        <taxon>Campylobacterota</taxon>
        <taxon>Epsilonproteobacteria</taxon>
        <taxon>Campylobacterales</taxon>
        <taxon>Campylobacteraceae</taxon>
        <taxon>Campylobacter</taxon>
    </lineage>
</organism>
<gene>
    <name evidence="1" type="ORF">NYG85_01050</name>
</gene>
<dbReference type="Gene3D" id="3.30.420.40">
    <property type="match status" value="1"/>
</dbReference>
<reference evidence="1" key="1">
    <citation type="submission" date="2022-08" db="EMBL/GenBank/DDBJ databases">
        <authorList>
            <person name="Wang H."/>
        </authorList>
    </citation>
    <scope>NUCLEOTIDE SEQUENCE</scope>
    <source>
        <strain evidence="1">PS10</strain>
    </source>
</reference>
<keyword evidence="2" id="KW-1185">Reference proteome</keyword>
<dbReference type="InterPro" id="IPR043129">
    <property type="entry name" value="ATPase_NBD"/>
</dbReference>
<dbReference type="EMBL" id="JANURM010000001">
    <property type="protein sequence ID" value="MDL0087963.1"/>
    <property type="molecule type" value="Genomic_DNA"/>
</dbReference>
<comment type="caution">
    <text evidence="1">The sequence shown here is derived from an EMBL/GenBank/DDBJ whole genome shotgun (WGS) entry which is preliminary data.</text>
</comment>
<sequence length="125" mass="13868">MKFKEISTDEKSSDFLVSLLEDVSKNFNIKRLIYANTPGSFMGLKVAYVVLKTFSIVKGCEFLAVSGFELNGGGAIRANKKLCFVKKDDEILLEVATPSEFSLPLNLEVLNLKNDTLPNYIIQAV</sequence>